<dbReference type="RefSeq" id="XP_060358056.1">
    <property type="nucleotide sequence ID" value="XM_060501495.1"/>
</dbReference>
<evidence type="ECO:0000256" key="1">
    <source>
        <dbReference type="SAM" id="MobiDB-lite"/>
    </source>
</evidence>
<dbReference type="GeneID" id="85385394"/>
<dbReference type="EMBL" id="JAHMHS010000209">
    <property type="protein sequence ID" value="KAK1707519.1"/>
    <property type="molecule type" value="Genomic_DNA"/>
</dbReference>
<accession>A0AAD8UAK6</accession>
<feature type="compositionally biased region" description="Basic and acidic residues" evidence="1">
    <location>
        <begin position="44"/>
        <end position="55"/>
    </location>
</feature>
<evidence type="ECO:0000313" key="2">
    <source>
        <dbReference type="EMBL" id="KAK1707519.1"/>
    </source>
</evidence>
<proteinExistence type="predicted"/>
<protein>
    <submittedName>
        <fullName evidence="2">Uncharacterized protein</fullName>
    </submittedName>
</protein>
<organism evidence="2 3">
    <name type="scientific">Glomerella acutata</name>
    <name type="common">Colletotrichum acutatum</name>
    <dbReference type="NCBI Taxonomy" id="27357"/>
    <lineage>
        <taxon>Eukaryota</taxon>
        <taxon>Fungi</taxon>
        <taxon>Dikarya</taxon>
        <taxon>Ascomycota</taxon>
        <taxon>Pezizomycotina</taxon>
        <taxon>Sordariomycetes</taxon>
        <taxon>Hypocreomycetidae</taxon>
        <taxon>Glomerellales</taxon>
        <taxon>Glomerellaceae</taxon>
        <taxon>Colletotrichum</taxon>
        <taxon>Colletotrichum acutatum species complex</taxon>
    </lineage>
</organism>
<name>A0AAD8UAK6_GLOAC</name>
<reference evidence="2" key="1">
    <citation type="submission" date="2021-12" db="EMBL/GenBank/DDBJ databases">
        <title>Comparative genomics, transcriptomics and evolutionary studies reveal genomic signatures of adaptation to plant cell wall in hemibiotrophic fungi.</title>
        <authorList>
            <consortium name="DOE Joint Genome Institute"/>
            <person name="Baroncelli R."/>
            <person name="Diaz J.F."/>
            <person name="Benocci T."/>
            <person name="Peng M."/>
            <person name="Battaglia E."/>
            <person name="Haridas S."/>
            <person name="Andreopoulos W."/>
            <person name="Labutti K."/>
            <person name="Pangilinan J."/>
            <person name="Floch G.L."/>
            <person name="Makela M.R."/>
            <person name="Henrissat B."/>
            <person name="Grigoriev I.V."/>
            <person name="Crouch J.A."/>
            <person name="De Vries R.P."/>
            <person name="Sukno S.A."/>
            <person name="Thon M.R."/>
        </authorList>
    </citation>
    <scope>NUCLEOTIDE SEQUENCE</scope>
    <source>
        <strain evidence="2">CBS 112980</strain>
    </source>
</reference>
<keyword evidence="3" id="KW-1185">Reference proteome</keyword>
<dbReference type="Proteomes" id="UP001244207">
    <property type="component" value="Unassembled WGS sequence"/>
</dbReference>
<gene>
    <name evidence="2" type="ORF">BDZ83DRAFT_176318</name>
</gene>
<evidence type="ECO:0000313" key="3">
    <source>
        <dbReference type="Proteomes" id="UP001244207"/>
    </source>
</evidence>
<comment type="caution">
    <text evidence="2">The sequence shown here is derived from an EMBL/GenBank/DDBJ whole genome shotgun (WGS) entry which is preliminary data.</text>
</comment>
<feature type="region of interest" description="Disordered" evidence="1">
    <location>
        <begin position="1"/>
        <end position="57"/>
    </location>
</feature>
<feature type="compositionally biased region" description="Polar residues" evidence="1">
    <location>
        <begin position="14"/>
        <end position="28"/>
    </location>
</feature>
<dbReference type="AlphaFoldDB" id="A0AAD8UAK6"/>
<sequence>MSSLPPIQKPRHNGNMTGTLDSTSQKATNKGCDQGTQARLKGKAGIDSDTIDHPCLDPQRSLTRAGRLISKPSTPTHTHTPLHHIRRHHILSLSLFSTRYVRLCVSLSSRTHADHHSHLAHALRGPARYSTPLRHPSLAYQRVRTPVCGGSLARRLGLAVPLSTMSTMSRRPSTFQSGLVPGAAARLLQVLRFLGRAITCRPTLVSDAFLAPSPVLR</sequence>